<dbReference type="GO" id="GO:0005886">
    <property type="term" value="C:plasma membrane"/>
    <property type="evidence" value="ECO:0007669"/>
    <property type="project" value="UniProtKB-SubCell"/>
</dbReference>
<dbReference type="AlphaFoldDB" id="A0A2P5P6N3"/>
<dbReference type="RefSeq" id="WP_102330964.1">
    <property type="nucleotide sequence ID" value="NZ_CP058566.2"/>
</dbReference>
<dbReference type="Proteomes" id="UP000235653">
    <property type="component" value="Unassembled WGS sequence"/>
</dbReference>
<organism evidence="6 7">
    <name type="scientific">Dehalogenimonas etheniformans</name>
    <dbReference type="NCBI Taxonomy" id="1536648"/>
    <lineage>
        <taxon>Bacteria</taxon>
        <taxon>Bacillati</taxon>
        <taxon>Chloroflexota</taxon>
        <taxon>Dehalococcoidia</taxon>
        <taxon>Dehalococcoidales</taxon>
        <taxon>Dehalococcoidaceae</taxon>
        <taxon>Dehalogenimonas</taxon>
    </lineage>
</organism>
<name>A0A2P5P6N3_9CHLR</name>
<reference evidence="6 7" key="1">
    <citation type="journal article" date="2017" name="ISME J.">
        <title>Grape pomace compost harbors organohalide-respiring Dehalogenimonas species with novel reductive dehalogenase genes.</title>
        <authorList>
            <person name="Yang Y."/>
            <person name="Higgins S.A."/>
            <person name="Yan J."/>
            <person name="Simsir B."/>
            <person name="Chourey K."/>
            <person name="Iyer R."/>
            <person name="Hettich R.L."/>
            <person name="Baldwin B."/>
            <person name="Ogles D.M."/>
            <person name="Loffler F.E."/>
        </authorList>
    </citation>
    <scope>NUCLEOTIDE SEQUENCE [LARGE SCALE GENOMIC DNA]</scope>
    <source>
        <strain evidence="6 7">GP</strain>
    </source>
</reference>
<keyword evidence="4" id="KW-1133">Transmembrane helix</keyword>
<evidence type="ECO:0000256" key="3">
    <source>
        <dbReference type="ARBA" id="ARBA00022692"/>
    </source>
</evidence>
<keyword evidence="5" id="KW-0472">Membrane</keyword>
<dbReference type="GO" id="GO:0006865">
    <property type="term" value="P:amino acid transport"/>
    <property type="evidence" value="ECO:0007669"/>
    <property type="project" value="InterPro"/>
</dbReference>
<gene>
    <name evidence="6" type="ORF">JP09_006570</name>
</gene>
<evidence type="ECO:0000256" key="1">
    <source>
        <dbReference type="ARBA" id="ARBA00004651"/>
    </source>
</evidence>
<dbReference type="PANTHER" id="PTHR38825">
    <property type="entry name" value="LYSINE EXPORTER PROTEIN (LYSE/YGGA)"/>
    <property type="match status" value="1"/>
</dbReference>
<evidence type="ECO:0000313" key="6">
    <source>
        <dbReference type="EMBL" id="PPD57954.1"/>
    </source>
</evidence>
<dbReference type="InterPro" id="IPR001123">
    <property type="entry name" value="LeuE-type"/>
</dbReference>
<evidence type="ECO:0000313" key="7">
    <source>
        <dbReference type="Proteomes" id="UP000235653"/>
    </source>
</evidence>
<dbReference type="OrthoDB" id="9784202at2"/>
<sequence>MLALLASVFVISLSGALMPGPVFATVLVKSCKSQWAGVQASLGHAVIEVPLIILIYFGAAAFFAHTAVQFVLGVLGGGMVVWMGIGMFRARKAIATGQKDTAYSAFTAGIVLSVGNPFFLLWWATVGALLVSKAAEFGAGGLWGLILTHWLTDLIWMSFVSFVVYRTHRLWAPVVQEGVFILCSLLLVGFGGWFIVSGVQSVI</sequence>
<comment type="caution">
    <text evidence="6">The sequence shown here is derived from an EMBL/GenBank/DDBJ whole genome shotgun (WGS) entry which is preliminary data.</text>
</comment>
<evidence type="ECO:0000256" key="5">
    <source>
        <dbReference type="ARBA" id="ARBA00023136"/>
    </source>
</evidence>
<comment type="subcellular location">
    <subcellularLocation>
        <location evidence="1">Cell membrane</location>
        <topology evidence="1">Multi-pass membrane protein</topology>
    </subcellularLocation>
</comment>
<dbReference type="PANTHER" id="PTHR38825:SF1">
    <property type="entry name" value="TRANSPORTER, LYSE FAMILY"/>
    <property type="match status" value="1"/>
</dbReference>
<keyword evidence="7" id="KW-1185">Reference proteome</keyword>
<dbReference type="Pfam" id="PF01810">
    <property type="entry name" value="LysE"/>
    <property type="match status" value="1"/>
</dbReference>
<dbReference type="EMBL" id="JQAN02000010">
    <property type="protein sequence ID" value="PPD57954.1"/>
    <property type="molecule type" value="Genomic_DNA"/>
</dbReference>
<protein>
    <submittedName>
        <fullName evidence="6">Lysine transporter LysE</fullName>
    </submittedName>
</protein>
<proteinExistence type="predicted"/>
<evidence type="ECO:0000256" key="2">
    <source>
        <dbReference type="ARBA" id="ARBA00022475"/>
    </source>
</evidence>
<keyword evidence="3" id="KW-0812">Transmembrane</keyword>
<keyword evidence="2" id="KW-1003">Cell membrane</keyword>
<evidence type="ECO:0000256" key="4">
    <source>
        <dbReference type="ARBA" id="ARBA00022989"/>
    </source>
</evidence>
<accession>A0A2P5P6N3</accession>